<dbReference type="RefSeq" id="XP_008873905.1">
    <property type="nucleotide sequence ID" value="XM_008875683.1"/>
</dbReference>
<gene>
    <name evidence="1" type="ORF">H310_09581</name>
</gene>
<evidence type="ECO:0000313" key="1">
    <source>
        <dbReference type="EMBL" id="ETV97696.1"/>
    </source>
</evidence>
<dbReference type="GeneID" id="20086631"/>
<accession>A0A024TVP2</accession>
<name>A0A024TVP2_9STRA</name>
<reference evidence="1" key="1">
    <citation type="submission" date="2013-12" db="EMBL/GenBank/DDBJ databases">
        <title>The Genome Sequence of Aphanomyces invadans NJM9701.</title>
        <authorList>
            <consortium name="The Broad Institute Genomics Platform"/>
            <person name="Russ C."/>
            <person name="Tyler B."/>
            <person name="van West P."/>
            <person name="Dieguez-Uribeondo J."/>
            <person name="Young S.K."/>
            <person name="Zeng Q."/>
            <person name="Gargeya S."/>
            <person name="Fitzgerald M."/>
            <person name="Abouelleil A."/>
            <person name="Alvarado L."/>
            <person name="Chapman S.B."/>
            <person name="Gainer-Dewar J."/>
            <person name="Goldberg J."/>
            <person name="Griggs A."/>
            <person name="Gujja S."/>
            <person name="Hansen M."/>
            <person name="Howarth C."/>
            <person name="Imamovic A."/>
            <person name="Ireland A."/>
            <person name="Larimer J."/>
            <person name="McCowan C."/>
            <person name="Murphy C."/>
            <person name="Pearson M."/>
            <person name="Poon T.W."/>
            <person name="Priest M."/>
            <person name="Roberts A."/>
            <person name="Saif S."/>
            <person name="Shea T."/>
            <person name="Sykes S."/>
            <person name="Wortman J."/>
            <person name="Nusbaum C."/>
            <person name="Birren B."/>
        </authorList>
    </citation>
    <scope>NUCLEOTIDE SEQUENCE [LARGE SCALE GENOMIC DNA]</scope>
    <source>
        <strain evidence="1">NJM9701</strain>
    </source>
</reference>
<dbReference type="OrthoDB" id="10533336at2759"/>
<proteinExistence type="predicted"/>
<protein>
    <submittedName>
        <fullName evidence="1">Uncharacterized protein</fullName>
    </submittedName>
</protein>
<dbReference type="EMBL" id="KI913972">
    <property type="protein sequence ID" value="ETV97696.1"/>
    <property type="molecule type" value="Genomic_DNA"/>
</dbReference>
<organism evidence="1">
    <name type="scientific">Aphanomyces invadans</name>
    <dbReference type="NCBI Taxonomy" id="157072"/>
    <lineage>
        <taxon>Eukaryota</taxon>
        <taxon>Sar</taxon>
        <taxon>Stramenopiles</taxon>
        <taxon>Oomycota</taxon>
        <taxon>Saprolegniomycetes</taxon>
        <taxon>Saprolegniales</taxon>
        <taxon>Verrucalvaceae</taxon>
        <taxon>Aphanomyces</taxon>
    </lineage>
</organism>
<dbReference type="VEuPathDB" id="FungiDB:H310_09581"/>
<sequence length="127" mass="14275">MNMVTMLARSRGASASPAPLRLWLSAQSPRSCRFPCGFIFELPSAVTMHGSYFTAGLHGLHDEATPSEILAAFKSLKRRRWAIEVKRMQVALSLNMTHDFERKRKAGMADDMVYPSRCDADPPQRHP</sequence>
<dbReference type="AlphaFoldDB" id="A0A024TVP2"/>